<dbReference type="RefSeq" id="WP_194855528.1">
    <property type="nucleotide sequence ID" value="NZ_ARXR01000007.1"/>
</dbReference>
<evidence type="ECO:0000313" key="7">
    <source>
        <dbReference type="Proteomes" id="UP000644441"/>
    </source>
</evidence>
<dbReference type="InterPro" id="IPR058163">
    <property type="entry name" value="LysR-type_TF_proteobact-type"/>
</dbReference>
<evidence type="ECO:0000256" key="3">
    <source>
        <dbReference type="ARBA" id="ARBA00023125"/>
    </source>
</evidence>
<gene>
    <name evidence="6" type="ORF">ISO4_01217</name>
</gene>
<feature type="domain" description="HTH lysR-type" evidence="5">
    <location>
        <begin position="1"/>
        <end position="59"/>
    </location>
</feature>
<evidence type="ECO:0000259" key="5">
    <source>
        <dbReference type="PROSITE" id="PS50931"/>
    </source>
</evidence>
<dbReference type="Gene3D" id="3.40.190.290">
    <property type="match status" value="1"/>
</dbReference>
<keyword evidence="2" id="KW-0805">Transcription regulation</keyword>
<keyword evidence="3" id="KW-0238">DNA-binding</keyword>
<dbReference type="InterPro" id="IPR036388">
    <property type="entry name" value="WH-like_DNA-bd_sf"/>
</dbReference>
<keyword evidence="7" id="KW-1185">Reference proteome</keyword>
<dbReference type="PANTHER" id="PTHR30537:SF31">
    <property type="entry name" value="TRANSCRIPTIONAL REGULATOR, LYSR FAMILY"/>
    <property type="match status" value="1"/>
</dbReference>
<dbReference type="Proteomes" id="UP000644441">
    <property type="component" value="Unassembled WGS sequence"/>
</dbReference>
<dbReference type="PANTHER" id="PTHR30537">
    <property type="entry name" value="HTH-TYPE TRANSCRIPTIONAL REGULATOR"/>
    <property type="match status" value="1"/>
</dbReference>
<dbReference type="InterPro" id="IPR000847">
    <property type="entry name" value="LysR_HTH_N"/>
</dbReference>
<name>A0ABS0AH55_9GAMM</name>
<organism evidence="6 7">
    <name type="scientific">Alloalcanivorax venustensis ISO4</name>
    <dbReference type="NCBI Taxonomy" id="1177184"/>
    <lineage>
        <taxon>Bacteria</taxon>
        <taxon>Pseudomonadati</taxon>
        <taxon>Pseudomonadota</taxon>
        <taxon>Gammaproteobacteria</taxon>
        <taxon>Oceanospirillales</taxon>
        <taxon>Alcanivoracaceae</taxon>
        <taxon>Alloalcanivorax</taxon>
    </lineage>
</organism>
<reference evidence="6 7" key="1">
    <citation type="submission" date="2012-09" db="EMBL/GenBank/DDBJ databases">
        <title>Genome Sequence of alkane-degrading Bacterium Alcanivorax venustensis ISO4.</title>
        <authorList>
            <person name="Lai Q."/>
            <person name="Shao Z."/>
        </authorList>
    </citation>
    <scope>NUCLEOTIDE SEQUENCE [LARGE SCALE GENOMIC DNA]</scope>
    <source>
        <strain evidence="6 7">ISO4</strain>
    </source>
</reference>
<sequence>MENLNDLYYFAQTVEHGGFAPAGRAIGVPKSKLSRRVAALEERLGVRLIHRSTRHFSTTETGHTYYEHCKAMLVEADAAQEAIDSVRAEPRGVIRLACPVTLLHVHVGPFLAGFMRDYPGVTVHLEATNRRVDLVHEAVDVAIRVRQPPLEDSDLVMKVLSERHLGLLASPDLIQRHGTPAGPEDLAGWPTLWLGSPAPRYEWDLYGPGDRPLSVRHVPRFVTTDMVALRRAALGGVGVVQLPLLTVRDALARGDLVHLLPDWAPRRDIIHAVFPSRRGMLPAVRALIDSLAAYYASFEEQ</sequence>
<evidence type="ECO:0000256" key="1">
    <source>
        <dbReference type="ARBA" id="ARBA00009437"/>
    </source>
</evidence>
<dbReference type="SUPFAM" id="SSF46785">
    <property type="entry name" value="Winged helix' DNA-binding domain"/>
    <property type="match status" value="1"/>
</dbReference>
<dbReference type="InterPro" id="IPR005119">
    <property type="entry name" value="LysR_subst-bd"/>
</dbReference>
<protein>
    <submittedName>
        <fullName evidence="6">LysR family transcriptional regulator</fullName>
    </submittedName>
</protein>
<evidence type="ECO:0000256" key="4">
    <source>
        <dbReference type="ARBA" id="ARBA00023163"/>
    </source>
</evidence>
<dbReference type="CDD" id="cd08473">
    <property type="entry name" value="PBP2_CrgA_like_4"/>
    <property type="match status" value="1"/>
</dbReference>
<dbReference type="NCBIfam" id="NF011573">
    <property type="entry name" value="PRK14997.1"/>
    <property type="match status" value="1"/>
</dbReference>
<dbReference type="SUPFAM" id="SSF53850">
    <property type="entry name" value="Periplasmic binding protein-like II"/>
    <property type="match status" value="1"/>
</dbReference>
<dbReference type="InterPro" id="IPR036390">
    <property type="entry name" value="WH_DNA-bd_sf"/>
</dbReference>
<dbReference type="PROSITE" id="PS50931">
    <property type="entry name" value="HTH_LYSR"/>
    <property type="match status" value="1"/>
</dbReference>
<dbReference type="Gene3D" id="1.10.10.10">
    <property type="entry name" value="Winged helix-like DNA-binding domain superfamily/Winged helix DNA-binding domain"/>
    <property type="match status" value="1"/>
</dbReference>
<dbReference type="EMBL" id="ARXR01000007">
    <property type="protein sequence ID" value="MBF5052615.1"/>
    <property type="molecule type" value="Genomic_DNA"/>
</dbReference>
<accession>A0ABS0AH55</accession>
<proteinExistence type="inferred from homology"/>
<comment type="caution">
    <text evidence="6">The sequence shown here is derived from an EMBL/GenBank/DDBJ whole genome shotgun (WGS) entry which is preliminary data.</text>
</comment>
<evidence type="ECO:0000313" key="6">
    <source>
        <dbReference type="EMBL" id="MBF5052615.1"/>
    </source>
</evidence>
<comment type="similarity">
    <text evidence="1">Belongs to the LysR transcriptional regulatory family.</text>
</comment>
<evidence type="ECO:0000256" key="2">
    <source>
        <dbReference type="ARBA" id="ARBA00023015"/>
    </source>
</evidence>
<dbReference type="Pfam" id="PF00126">
    <property type="entry name" value="HTH_1"/>
    <property type="match status" value="1"/>
</dbReference>
<keyword evidence="4" id="KW-0804">Transcription</keyword>
<dbReference type="Pfam" id="PF03466">
    <property type="entry name" value="LysR_substrate"/>
    <property type="match status" value="1"/>
</dbReference>